<keyword evidence="2" id="KW-1185">Reference proteome</keyword>
<dbReference type="EMBL" id="JAIWYP010000011">
    <property type="protein sequence ID" value="KAH3735312.1"/>
    <property type="molecule type" value="Genomic_DNA"/>
</dbReference>
<accession>A0A9D4CZF2</accession>
<reference evidence="1" key="1">
    <citation type="journal article" date="2019" name="bioRxiv">
        <title>The Genome of the Zebra Mussel, Dreissena polymorpha: A Resource for Invasive Species Research.</title>
        <authorList>
            <person name="McCartney M.A."/>
            <person name="Auch B."/>
            <person name="Kono T."/>
            <person name="Mallez S."/>
            <person name="Zhang Y."/>
            <person name="Obille A."/>
            <person name="Becker A."/>
            <person name="Abrahante J.E."/>
            <person name="Garbe J."/>
            <person name="Badalamenti J.P."/>
            <person name="Herman A."/>
            <person name="Mangelson H."/>
            <person name="Liachko I."/>
            <person name="Sullivan S."/>
            <person name="Sone E.D."/>
            <person name="Koren S."/>
            <person name="Silverstein K.A.T."/>
            <person name="Beckman K.B."/>
            <person name="Gohl D.M."/>
        </authorList>
    </citation>
    <scope>NUCLEOTIDE SEQUENCE</scope>
    <source>
        <strain evidence="1">Duluth1</strain>
        <tissue evidence="1">Whole animal</tissue>
    </source>
</reference>
<sequence>MLRTLYHSYRYIPTAYVMAAFSLPGTCLVTGGTNSDVTRLVGECVGCFNDSTRGKNDKCMAIGIVNLENNMKLKFRKDEDVLGIDDDGTLYLVDFSGKSKNVLPSEDSRDMCTDDSLTFTKDDIVMISSNPKTMQNLKGKTTEQTIGKIGTVLKVETNLDLQIYVCGTTGNYQPDDVTLLSPGSLNRQLKIWLDNHEHKKNTLVQVVLSGDETKMKDQLNETIRKQKPTRVGIDYNGDLYVKDGSGKSFKREQEYLEHYTCMYWEPVLRSQNLFAGLIVRNIGDNTG</sequence>
<comment type="caution">
    <text evidence="1">The sequence shown here is derived from an EMBL/GenBank/DDBJ whole genome shotgun (WGS) entry which is preliminary data.</text>
</comment>
<dbReference type="AlphaFoldDB" id="A0A9D4CZF2"/>
<protein>
    <submittedName>
        <fullName evidence="1">Uncharacterized protein</fullName>
    </submittedName>
</protein>
<organism evidence="1 2">
    <name type="scientific">Dreissena polymorpha</name>
    <name type="common">Zebra mussel</name>
    <name type="synonym">Mytilus polymorpha</name>
    <dbReference type="NCBI Taxonomy" id="45954"/>
    <lineage>
        <taxon>Eukaryota</taxon>
        <taxon>Metazoa</taxon>
        <taxon>Spiralia</taxon>
        <taxon>Lophotrochozoa</taxon>
        <taxon>Mollusca</taxon>
        <taxon>Bivalvia</taxon>
        <taxon>Autobranchia</taxon>
        <taxon>Heteroconchia</taxon>
        <taxon>Euheterodonta</taxon>
        <taxon>Imparidentia</taxon>
        <taxon>Neoheterodontei</taxon>
        <taxon>Myida</taxon>
        <taxon>Dreissenoidea</taxon>
        <taxon>Dreissenidae</taxon>
        <taxon>Dreissena</taxon>
    </lineage>
</organism>
<name>A0A9D4CZF2_DREPO</name>
<evidence type="ECO:0000313" key="2">
    <source>
        <dbReference type="Proteomes" id="UP000828390"/>
    </source>
</evidence>
<dbReference type="Proteomes" id="UP000828390">
    <property type="component" value="Unassembled WGS sequence"/>
</dbReference>
<gene>
    <name evidence="1" type="ORF">DPMN_041777</name>
</gene>
<proteinExistence type="predicted"/>
<evidence type="ECO:0000313" key="1">
    <source>
        <dbReference type="EMBL" id="KAH3735312.1"/>
    </source>
</evidence>
<reference evidence="1" key="2">
    <citation type="submission" date="2020-11" db="EMBL/GenBank/DDBJ databases">
        <authorList>
            <person name="McCartney M.A."/>
            <person name="Auch B."/>
            <person name="Kono T."/>
            <person name="Mallez S."/>
            <person name="Becker A."/>
            <person name="Gohl D.M."/>
            <person name="Silverstein K.A.T."/>
            <person name="Koren S."/>
            <person name="Bechman K.B."/>
            <person name="Herman A."/>
            <person name="Abrahante J.E."/>
            <person name="Garbe J."/>
        </authorList>
    </citation>
    <scope>NUCLEOTIDE SEQUENCE</scope>
    <source>
        <strain evidence="1">Duluth1</strain>
        <tissue evidence="1">Whole animal</tissue>
    </source>
</reference>